<organism evidence="4 5">
    <name type="scientific">Vagococcus carniphilus</name>
    <dbReference type="NCBI Taxonomy" id="218144"/>
    <lineage>
        <taxon>Bacteria</taxon>
        <taxon>Bacillati</taxon>
        <taxon>Bacillota</taxon>
        <taxon>Bacilli</taxon>
        <taxon>Lactobacillales</taxon>
        <taxon>Enterococcaceae</taxon>
        <taxon>Vagococcus</taxon>
    </lineage>
</organism>
<feature type="signal peptide" evidence="2">
    <location>
        <begin position="1"/>
        <end position="21"/>
    </location>
</feature>
<dbReference type="InterPro" id="IPR012338">
    <property type="entry name" value="Beta-lactam/transpept-like"/>
</dbReference>
<sequence length="874" mass="99897">MKKTKWLVALGSLGLMMSSFSVVPFDVLGTEGSSSIVEITESSTAESTKESETISILESQTETKTSETTSSTEEVTTPSESKEKIPLDKKQYVVIKNEKAVIYKDLDFSETINLEAIKSEVLMTEEKVLFEEKTYFVLKNTQDKIIGFADEADIELHENAYLEKIALNKYVSLVSSTPVLYKDLELNRSEVLKLEKGQTFLAKEQFNHLNGQTYYSLFDSKEAFIGFISEKEVTLAGSKGGVYQSFGKYATISSKNGVVWGDFDGKVRNQLKNVYENTYSARGKYHHFDGTIYYSLYDNKNKWIGYVNEKEVNIADGRQGTYQAFDKYAVIKSKNYSIWQNFSWKKKYTSNQFLNRTFVAKGKYHHFNGDVYYSLYDLNDKWYGYINKNGTTLTADSQGSYVSYGKYVSVKNSNGSAWSSFNWNKRHNLKDLANQTFLAKGIYYHANGNDYVSIYDRNNKWYGYVNKDFVKIADGRQGAYQSFGKYVTVTKNNYSLWRNFNWKSLGSSNQVYHQTLIARGKYQHFNGDTYYSLFDRNNKWYGYINANGTSVADGPQGIYQSYGKKVTISKKNYSMWSNFSWKKRHNTSSFMNQTMLARGKYQHFNGSTYLSLYGNNNKWYGYLNEDATSIDAEKLARVQKMLNSKYSSPNFGIYVSSLADNSNASVNGNKIFTAASTGKLPAMYYTQKMINEKKLDPNRKYLYTDAINQMPVYSYMRGGAGILQGKPLGSYYSLDTMLNWTAKYSDNQGANFLGYYGANQYDARMRNEISSIIGRTWYSPFQISARENAMLISAMYRQGGQVMRYMQNTVFDNQRIARDLPVPVAHKIGDVGSYRHDVAVVYAGSPYVLSVMTQNGMSYDTISRISNDVYSIMK</sequence>
<dbReference type="GO" id="GO:0008800">
    <property type="term" value="F:beta-lactamase activity"/>
    <property type="evidence" value="ECO:0007669"/>
    <property type="project" value="InterPro"/>
</dbReference>
<comment type="caution">
    <text evidence="4">The sequence shown here is derived from an EMBL/GenBank/DDBJ whole genome shotgun (WGS) entry which is preliminary data.</text>
</comment>
<accession>A0AAW8U9D1</accession>
<dbReference type="Proteomes" id="UP001268577">
    <property type="component" value="Unassembled WGS sequence"/>
</dbReference>
<dbReference type="InterPro" id="IPR000871">
    <property type="entry name" value="Beta-lactam_class-A"/>
</dbReference>
<dbReference type="EMBL" id="JARQBZ010000021">
    <property type="protein sequence ID" value="MDT2834591.1"/>
    <property type="molecule type" value="Genomic_DNA"/>
</dbReference>
<dbReference type="PANTHER" id="PTHR35333:SF3">
    <property type="entry name" value="BETA-LACTAMASE-TYPE TRANSPEPTIDASE FOLD CONTAINING PROTEIN"/>
    <property type="match status" value="1"/>
</dbReference>
<evidence type="ECO:0000256" key="2">
    <source>
        <dbReference type="SAM" id="SignalP"/>
    </source>
</evidence>
<feature type="domain" description="Beta-lactamase class A catalytic" evidence="3">
    <location>
        <begin position="652"/>
        <end position="853"/>
    </location>
</feature>
<dbReference type="InterPro" id="IPR045155">
    <property type="entry name" value="Beta-lactam_cat"/>
</dbReference>
<dbReference type="GO" id="GO:0030655">
    <property type="term" value="P:beta-lactam antibiotic catabolic process"/>
    <property type="evidence" value="ECO:0007669"/>
    <property type="project" value="InterPro"/>
</dbReference>
<dbReference type="SUPFAM" id="SSF56601">
    <property type="entry name" value="beta-lactamase/transpeptidase-like"/>
    <property type="match status" value="1"/>
</dbReference>
<proteinExistence type="predicted"/>
<dbReference type="GO" id="GO:0046677">
    <property type="term" value="P:response to antibiotic"/>
    <property type="evidence" value="ECO:0007669"/>
    <property type="project" value="InterPro"/>
</dbReference>
<evidence type="ECO:0000313" key="5">
    <source>
        <dbReference type="Proteomes" id="UP001268577"/>
    </source>
</evidence>
<evidence type="ECO:0000313" key="4">
    <source>
        <dbReference type="EMBL" id="MDT2834591.1"/>
    </source>
</evidence>
<keyword evidence="2" id="KW-0732">Signal</keyword>
<feature type="chain" id="PRO_5043947989" evidence="2">
    <location>
        <begin position="22"/>
        <end position="874"/>
    </location>
</feature>
<evidence type="ECO:0000256" key="1">
    <source>
        <dbReference type="SAM" id="MobiDB-lite"/>
    </source>
</evidence>
<reference evidence="4" key="1">
    <citation type="submission" date="2023-03" db="EMBL/GenBank/DDBJ databases">
        <authorList>
            <person name="Shen W."/>
            <person name="Cai J."/>
        </authorList>
    </citation>
    <scope>NUCLEOTIDE SEQUENCE</scope>
    <source>
        <strain evidence="4">P96-3</strain>
    </source>
</reference>
<protein>
    <submittedName>
        <fullName evidence="4">Class A beta-lactamase-related serine hydrolase</fullName>
    </submittedName>
</protein>
<feature type="compositionally biased region" description="Low complexity" evidence="1">
    <location>
        <begin position="53"/>
        <end position="79"/>
    </location>
</feature>
<dbReference type="RefSeq" id="WP_311877307.1">
    <property type="nucleotide sequence ID" value="NZ_JARQBZ010000021.1"/>
</dbReference>
<dbReference type="Gene3D" id="3.40.710.10">
    <property type="entry name" value="DD-peptidase/beta-lactamase superfamily"/>
    <property type="match status" value="1"/>
</dbReference>
<dbReference type="Pfam" id="PF13354">
    <property type="entry name" value="Beta-lactamase2"/>
    <property type="match status" value="1"/>
</dbReference>
<dbReference type="AlphaFoldDB" id="A0AAW8U9D1"/>
<evidence type="ECO:0000259" key="3">
    <source>
        <dbReference type="Pfam" id="PF13354"/>
    </source>
</evidence>
<gene>
    <name evidence="4" type="ORF">P7H70_11145</name>
</gene>
<name>A0AAW8U9D1_9ENTE</name>
<feature type="region of interest" description="Disordered" evidence="1">
    <location>
        <begin position="39"/>
        <end position="83"/>
    </location>
</feature>
<dbReference type="PANTHER" id="PTHR35333">
    <property type="entry name" value="BETA-LACTAMASE"/>
    <property type="match status" value="1"/>
</dbReference>
<keyword evidence="4" id="KW-0378">Hydrolase</keyword>